<feature type="transmembrane region" description="Helical" evidence="2">
    <location>
        <begin position="51"/>
        <end position="70"/>
    </location>
</feature>
<feature type="transmembrane region" description="Helical" evidence="2">
    <location>
        <begin position="20"/>
        <end position="39"/>
    </location>
</feature>
<evidence type="ECO:0000256" key="1">
    <source>
        <dbReference type="SAM" id="MobiDB-lite"/>
    </source>
</evidence>
<dbReference type="EMBL" id="JADCKB010000018">
    <property type="protein sequence ID" value="MBE5040554.1"/>
    <property type="molecule type" value="Genomic_DNA"/>
</dbReference>
<dbReference type="RefSeq" id="WP_226393107.1">
    <property type="nucleotide sequence ID" value="NZ_JADCKB010000018.1"/>
</dbReference>
<dbReference type="AlphaFoldDB" id="A0A9D5R9J2"/>
<dbReference type="Pfam" id="PF12666">
    <property type="entry name" value="PrgI"/>
    <property type="match status" value="1"/>
</dbReference>
<accession>A0A9D5R9J2</accession>
<comment type="caution">
    <text evidence="3">The sequence shown here is derived from an EMBL/GenBank/DDBJ whole genome shotgun (WGS) entry which is preliminary data.</text>
</comment>
<proteinExistence type="predicted"/>
<feature type="region of interest" description="Disordered" evidence="1">
    <location>
        <begin position="116"/>
        <end position="137"/>
    </location>
</feature>
<keyword evidence="2" id="KW-0472">Membrane</keyword>
<organism evidence="3 4">
    <name type="scientific">Ructibacterium gallinarum</name>
    <dbReference type="NCBI Taxonomy" id="2779355"/>
    <lineage>
        <taxon>Bacteria</taxon>
        <taxon>Bacillati</taxon>
        <taxon>Bacillota</taxon>
        <taxon>Clostridia</taxon>
        <taxon>Eubacteriales</taxon>
        <taxon>Oscillospiraceae</taxon>
        <taxon>Ructibacterium</taxon>
    </lineage>
</organism>
<protein>
    <submittedName>
        <fullName evidence="3">PrgI family protein</fullName>
    </submittedName>
</protein>
<feature type="compositionally biased region" description="Basic residues" evidence="1">
    <location>
        <begin position="116"/>
        <end position="126"/>
    </location>
</feature>
<sequence>MEIRINKEIKDYHESLFFGLSVRQFVYSALAVGAAVGIYFGLKDIVGKETVSWLCIAAAAPIAAAGFFKYNGMNLEEFIKAFIYSEFLCAGVRKFESENFLFNMCKEGLSDVAVRKKKPHKKAKAKNTKDSTAVNPD</sequence>
<keyword evidence="2" id="KW-1133">Transmembrane helix</keyword>
<dbReference type="InterPro" id="IPR024414">
    <property type="entry name" value="Uncharacterised_PrgI"/>
</dbReference>
<evidence type="ECO:0000256" key="2">
    <source>
        <dbReference type="SAM" id="Phobius"/>
    </source>
</evidence>
<evidence type="ECO:0000313" key="3">
    <source>
        <dbReference type="EMBL" id="MBE5040554.1"/>
    </source>
</evidence>
<keyword evidence="4" id="KW-1185">Reference proteome</keyword>
<keyword evidence="2" id="KW-0812">Transmembrane</keyword>
<gene>
    <name evidence="3" type="ORF">INF28_08785</name>
</gene>
<name>A0A9D5R9J2_9FIRM</name>
<dbReference type="Proteomes" id="UP000806542">
    <property type="component" value="Unassembled WGS sequence"/>
</dbReference>
<reference evidence="3" key="1">
    <citation type="submission" date="2020-10" db="EMBL/GenBank/DDBJ databases">
        <title>ChiBAC.</title>
        <authorList>
            <person name="Zenner C."/>
            <person name="Hitch T.C.A."/>
            <person name="Clavel T."/>
        </authorList>
    </citation>
    <scope>NUCLEOTIDE SEQUENCE</scope>
    <source>
        <strain evidence="3">DSM 107454</strain>
    </source>
</reference>
<evidence type="ECO:0000313" key="4">
    <source>
        <dbReference type="Proteomes" id="UP000806542"/>
    </source>
</evidence>